<evidence type="ECO:0000313" key="1">
    <source>
        <dbReference type="EMBL" id="AUH72796.1"/>
    </source>
</evidence>
<dbReference type="EMBL" id="CP025491">
    <property type="protein sequence ID" value="AUH72796.1"/>
    <property type="molecule type" value="Genomic_DNA"/>
</dbReference>
<proteinExistence type="predicted"/>
<dbReference type="AlphaFoldDB" id="A0A2H5FML7"/>
<reference evidence="1 2" key="1">
    <citation type="submission" date="2017-12" db="EMBL/GenBank/DDBJ databases">
        <title>Legionella sainthelensi LA01-117, whole genome sequence of a clinical isolate from New Zealand.</title>
        <authorList>
            <person name="Cree S.L."/>
            <person name="Slow S."/>
            <person name="Kennedy M.A."/>
            <person name="Murdoch D.R."/>
            <person name="Biggs P.J."/>
            <person name="Anderson T."/>
        </authorList>
    </citation>
    <scope>NUCLEOTIDE SEQUENCE [LARGE SCALE GENOMIC DNA]</scope>
    <source>
        <strain evidence="1 2">LA01-117</strain>
    </source>
</reference>
<accession>A0A2H5FML7</accession>
<gene>
    <name evidence="1" type="ORF">CAB17_12645</name>
</gene>
<keyword evidence="2" id="KW-1185">Reference proteome</keyword>
<dbReference type="SUPFAM" id="SSF48371">
    <property type="entry name" value="ARM repeat"/>
    <property type="match status" value="1"/>
</dbReference>
<dbReference type="InterPro" id="IPR016024">
    <property type="entry name" value="ARM-type_fold"/>
</dbReference>
<evidence type="ECO:0000313" key="2">
    <source>
        <dbReference type="Proteomes" id="UP000234343"/>
    </source>
</evidence>
<dbReference type="KEGG" id="lsh:CAB17_12645"/>
<protein>
    <submittedName>
        <fullName evidence="1">Uncharacterized protein</fullName>
    </submittedName>
</protein>
<dbReference type="Proteomes" id="UP000234343">
    <property type="component" value="Chromosome"/>
</dbReference>
<sequence length="1190" mass="139930">MSLKGGAATIKGVNVQVAAGFSLFLQCLEDPKFSHIHLEAPGFQDFNLVFEDKKIICESKARKSAFSYKDLKEILLKQKNNIKSQDQILIICMKVNSQLIHDLKYLKYSSQAQLKFKEFPEEIQCFLSQVRFWNIPDSFNNQINYFVFAELLNFWLPQNELEKMTNQLIQQFYVKSANSELFSKEQFLSYIKLEAENIKNNSCYYNDEFEELEKQYHILEQHLENPASKTWVIPKELSALTAKSDLLIFALEQLQKKENGLYLVQWEKLWQVTNKNPYLINKVLSIFRKNMVPDDNLNYIFLYLKNNIKEIIGFYQKKEYVISFIIKLIKAIFESKKESLQLNDIFVLVQELNNYKESFLYFNCNKDEHVNWIDEEICNLLHTTFTHADINLKNEIIQYILHTFKITRDEGKYNFFVPKMVYTIIKEWVEEDVEFRFLELVKLIAEEYSSDYKQIIGRDFNGWEYASRAFSSTNGIEQIHDHHFITDILTPSIKVFYHRDPEKCWSFVKENCIVLDQNVTNDKPDFLSRSILEIILLQYAKTDNNISQDAFKILHQFILSTKGLPLKSDLIFQIATKIEIGVRKIWRLILVTLEEYKVPTSYFVEKIVVDLALKGNAKAKKKIKEWFQNPDYYSMFRGGLNFTNIIDSLITDQFDFATELFEILIFTPEAISRGDFSYLAGNILRGILRHDYKKGFSLLRSLESQNTFNETQQIIYFSSFCDNSERTNDSPSLLLKIHNEVLKPFLSKYGNNIEKIIEIIPDPITRSLIIKFSYKLAKAGYVSEALYIINIFLKDPNPETESDKILKGEEDNTISSVRGWCAWALGFCLNVNRRDKIPEVIDLINVLLDDDIYYVVQMASSSFANVMLNRFSCMPHNRSILFFNDSLEIALTMAKEVEKTAFNYLKNFENWPVPIQKSMAQSLVRVLNSLRHINNKDTLYLVSTLAKLPEDIVFEFAELFIYFAEVRKTAFVDWEYHKEGLYDDLCSEQYDEIPIKNIVINVIQRVQSNNPRNSFKFISAIEHLLRDNFMEYEFVAFSYIELVTPVFEQSVFDLIYQIINEALIKTTQNKDKWFDLLIDCLQIEKNHYVQHVSNNPNVYLKWMMLRHSDILELVYEKFDANKFLEACELYFSFPKQVCLHESEILVQHLVQLSKINNNLTFAVKQIIDNLYTRNPNQYLTLKRELDKAAD</sequence>
<organism evidence="1 2">
    <name type="scientific">Legionella sainthelensi</name>
    <dbReference type="NCBI Taxonomy" id="28087"/>
    <lineage>
        <taxon>Bacteria</taxon>
        <taxon>Pseudomonadati</taxon>
        <taxon>Pseudomonadota</taxon>
        <taxon>Gammaproteobacteria</taxon>
        <taxon>Legionellales</taxon>
        <taxon>Legionellaceae</taxon>
        <taxon>Legionella</taxon>
    </lineage>
</organism>
<name>A0A2H5FML7_9GAMM</name>